<protein>
    <submittedName>
        <fullName evidence="1">RTX toxins and related Ca2+-binding proteins</fullName>
    </submittedName>
</protein>
<reference evidence="1 2" key="1">
    <citation type="submission" date="2018-09" db="EMBL/GenBank/DDBJ databases">
        <title>Zymobacter palmae IAM14233 (=T109) whole genome analysis.</title>
        <authorList>
            <person name="Yanase H."/>
        </authorList>
    </citation>
    <scope>NUCLEOTIDE SEQUENCE [LARGE SCALE GENOMIC DNA]</scope>
    <source>
        <strain evidence="1 2">IAM14233</strain>
    </source>
</reference>
<organism evidence="1 2">
    <name type="scientific">Zymobacter palmae</name>
    <dbReference type="NCBI Taxonomy" id="33074"/>
    <lineage>
        <taxon>Bacteria</taxon>
        <taxon>Pseudomonadati</taxon>
        <taxon>Pseudomonadota</taxon>
        <taxon>Gammaproteobacteria</taxon>
        <taxon>Oceanospirillales</taxon>
        <taxon>Halomonadaceae</taxon>
        <taxon>Zymobacter group</taxon>
        <taxon>Zymobacter</taxon>
    </lineage>
</organism>
<sequence length="595" mass="66745">MGYEGFVRQRKLKNEVAGLHHAAHATHVACRSSNFFRIVCYHGFGSDHQTTYGTGRLQRRARYFSRVKNAHFEHVAIFASGSVVAEVAFACFNVVDHNGGFFTCVGNDLTQRCFERTQCDLDTVSLFVVIAFQVFQLGQNADQSSTTARYDAFFDGSASRVQRIFNACFLLFHFDFGRCADTDNGNTACQFGNAFLQFFAVVVRRSFFDLGTNLSNACFDVCFNASAVDDRSGFFGHGNATSSTQVFYSSLFKRQTDFFRDNRTTCQDSDILQHGFTAITEARCFGRSNLDDTAHVVHHQSGQRFAFDVFGDDHQRFACFGNGFQYRQQFADIGDFFVDQQQVRVFEFDGHGVLVSHEVRRQVTTIELHTFDDFQLVFEATAFINSDDAFFTHFLHRFSDDGTDSGVAIGGDCTNLSDGFGIFARYGQRLDFGNGSQDGFVDTAFQVHRVHARDDTFQAFIDDSLSQNGCRSSTVTGSVGGFGSDFLDHLSAHVFELIFQFDFLSNGNTVFGDGRSAEGFFQNDVATFRPQSRFDGISKNIDTASHALARVIGETDLFSRHVVPTSIIKSQTVMTEMTRHRQISLRAHPECRFRS</sequence>
<keyword evidence="2" id="KW-1185">Reference proteome</keyword>
<dbReference type="KEGG" id="zpl:ZBT109_0938"/>
<accession>A0A348HDK9</accession>
<dbReference type="EMBL" id="AP018933">
    <property type="protein sequence ID" value="BBG29711.1"/>
    <property type="molecule type" value="Genomic_DNA"/>
</dbReference>
<gene>
    <name evidence="1" type="ORF">ZBT109_0938</name>
</gene>
<proteinExistence type="predicted"/>
<evidence type="ECO:0000313" key="1">
    <source>
        <dbReference type="EMBL" id="BBG29711.1"/>
    </source>
</evidence>
<evidence type="ECO:0000313" key="2">
    <source>
        <dbReference type="Proteomes" id="UP000267342"/>
    </source>
</evidence>
<dbReference type="AlphaFoldDB" id="A0A348HDK9"/>
<dbReference type="AntiFam" id="ANF00222">
    <property type="entry name" value="Shadow ORF (opposite groL1)"/>
</dbReference>
<name>A0A348HDK9_9GAMM</name>
<dbReference type="Proteomes" id="UP000267342">
    <property type="component" value="Chromosome"/>
</dbReference>